<gene>
    <name evidence="5" type="ORF">FAA97_01140</name>
</gene>
<proteinExistence type="predicted"/>
<dbReference type="InterPro" id="IPR043128">
    <property type="entry name" value="Rev_trsase/Diguanyl_cyclase"/>
</dbReference>
<evidence type="ECO:0000256" key="1">
    <source>
        <dbReference type="ARBA" id="ARBA00012528"/>
    </source>
</evidence>
<dbReference type="EC" id="2.7.7.65" evidence="1"/>
<dbReference type="RefSeq" id="WP_136596695.1">
    <property type="nucleotide sequence ID" value="NZ_STGV01000001.1"/>
</dbReference>
<dbReference type="EMBL" id="STGV01000001">
    <property type="protein sequence ID" value="THV24847.1"/>
    <property type="molecule type" value="Genomic_DNA"/>
</dbReference>
<evidence type="ECO:0000256" key="3">
    <source>
        <dbReference type="SAM" id="Phobius"/>
    </source>
</evidence>
<keyword evidence="3" id="KW-0472">Membrane</keyword>
<dbReference type="SMART" id="SM00267">
    <property type="entry name" value="GGDEF"/>
    <property type="match status" value="1"/>
</dbReference>
<keyword evidence="3" id="KW-1133">Transmembrane helix</keyword>
<dbReference type="CDD" id="cd01949">
    <property type="entry name" value="GGDEF"/>
    <property type="match status" value="1"/>
</dbReference>
<feature type="domain" description="GGDEF" evidence="4">
    <location>
        <begin position="127"/>
        <end position="259"/>
    </location>
</feature>
<sequence>MLKKRIEAWIINDIGLTEMDNWNQVMRFALRLAMRVTAVAVVMVSCILLAMDKLGWLIIPLPRGLLIGTGIASVVGFNLTMICSVYLGHAVVHMARTRLEFQQLSRTDMLSGLLNRRAFIDEVMATERGHLLIIDIDRFKQINDRYGHIAGDDVIRNIARLFLTAIEPPHRLARIGGEEFAILLIGLDQAEAIATAERLRRCVATTPVDVQNHTITVTLSGGLADLTPLRDFSAAYAAADKALYFAKAGGRNRMHHESEIRHYILDQEPPLFPGAGILDLAVAAQSS</sequence>
<evidence type="ECO:0000313" key="5">
    <source>
        <dbReference type="EMBL" id="THV24847.1"/>
    </source>
</evidence>
<dbReference type="Proteomes" id="UP000308828">
    <property type="component" value="Unassembled WGS sequence"/>
</dbReference>
<accession>A0A4S8P475</accession>
<keyword evidence="3" id="KW-0812">Transmembrane</keyword>
<comment type="catalytic activity">
    <reaction evidence="2">
        <text>2 GTP = 3',3'-c-di-GMP + 2 diphosphate</text>
        <dbReference type="Rhea" id="RHEA:24898"/>
        <dbReference type="ChEBI" id="CHEBI:33019"/>
        <dbReference type="ChEBI" id="CHEBI:37565"/>
        <dbReference type="ChEBI" id="CHEBI:58805"/>
        <dbReference type="EC" id="2.7.7.65"/>
    </reaction>
</comment>
<dbReference type="OrthoDB" id="9812260at2"/>
<dbReference type="SUPFAM" id="SSF55073">
    <property type="entry name" value="Nucleotide cyclase"/>
    <property type="match status" value="1"/>
</dbReference>
<keyword evidence="6" id="KW-1185">Reference proteome</keyword>
<feature type="transmembrane region" description="Helical" evidence="3">
    <location>
        <begin position="36"/>
        <end position="59"/>
    </location>
</feature>
<dbReference type="InterPro" id="IPR029787">
    <property type="entry name" value="Nucleotide_cyclase"/>
</dbReference>
<reference evidence="5 6" key="1">
    <citation type="submission" date="2019-04" db="EMBL/GenBank/DDBJ databases">
        <title>Genome sequence of strain shin9-1.</title>
        <authorList>
            <person name="Gao J."/>
            <person name="Sun J."/>
        </authorList>
    </citation>
    <scope>NUCLEOTIDE SEQUENCE [LARGE SCALE GENOMIC DNA]</scope>
    <source>
        <strain evidence="6">shin9-1</strain>
    </source>
</reference>
<evidence type="ECO:0000313" key="6">
    <source>
        <dbReference type="Proteomes" id="UP000308828"/>
    </source>
</evidence>
<dbReference type="AlphaFoldDB" id="A0A4S8P475"/>
<organism evidence="5 6">
    <name type="scientific">Peteryoungia ipomoeae</name>
    <dbReference type="NCBI Taxonomy" id="1210932"/>
    <lineage>
        <taxon>Bacteria</taxon>
        <taxon>Pseudomonadati</taxon>
        <taxon>Pseudomonadota</taxon>
        <taxon>Alphaproteobacteria</taxon>
        <taxon>Hyphomicrobiales</taxon>
        <taxon>Rhizobiaceae</taxon>
        <taxon>Peteryoungia</taxon>
    </lineage>
</organism>
<dbReference type="GO" id="GO:0052621">
    <property type="term" value="F:diguanylate cyclase activity"/>
    <property type="evidence" value="ECO:0007669"/>
    <property type="project" value="UniProtKB-EC"/>
</dbReference>
<protein>
    <recommendedName>
        <fullName evidence="1">diguanylate cyclase</fullName>
        <ecNumber evidence="1">2.7.7.65</ecNumber>
    </recommendedName>
</protein>
<dbReference type="InterPro" id="IPR000160">
    <property type="entry name" value="GGDEF_dom"/>
</dbReference>
<dbReference type="Pfam" id="PF00990">
    <property type="entry name" value="GGDEF"/>
    <property type="match status" value="1"/>
</dbReference>
<dbReference type="PANTHER" id="PTHR45138">
    <property type="entry name" value="REGULATORY COMPONENTS OF SENSORY TRANSDUCTION SYSTEM"/>
    <property type="match status" value="1"/>
</dbReference>
<dbReference type="Gene3D" id="3.30.70.270">
    <property type="match status" value="1"/>
</dbReference>
<dbReference type="PROSITE" id="PS50887">
    <property type="entry name" value="GGDEF"/>
    <property type="match status" value="1"/>
</dbReference>
<dbReference type="PANTHER" id="PTHR45138:SF9">
    <property type="entry name" value="DIGUANYLATE CYCLASE DGCM-RELATED"/>
    <property type="match status" value="1"/>
</dbReference>
<feature type="transmembrane region" description="Helical" evidence="3">
    <location>
        <begin position="65"/>
        <end position="88"/>
    </location>
</feature>
<comment type="caution">
    <text evidence="5">The sequence shown here is derived from an EMBL/GenBank/DDBJ whole genome shotgun (WGS) entry which is preliminary data.</text>
</comment>
<name>A0A4S8P475_9HYPH</name>
<evidence type="ECO:0000256" key="2">
    <source>
        <dbReference type="ARBA" id="ARBA00034247"/>
    </source>
</evidence>
<evidence type="ECO:0000259" key="4">
    <source>
        <dbReference type="PROSITE" id="PS50887"/>
    </source>
</evidence>
<dbReference type="NCBIfam" id="TIGR00254">
    <property type="entry name" value="GGDEF"/>
    <property type="match status" value="1"/>
</dbReference>
<dbReference type="InterPro" id="IPR050469">
    <property type="entry name" value="Diguanylate_Cyclase"/>
</dbReference>